<feature type="compositionally biased region" description="Polar residues" evidence="1">
    <location>
        <begin position="1"/>
        <end position="20"/>
    </location>
</feature>
<keyword evidence="3" id="KW-1185">Reference proteome</keyword>
<reference evidence="2 3" key="1">
    <citation type="journal article" date="2024" name="Commun. Biol.">
        <title>Comparative genomic analysis of thermophilic fungi reveals convergent evolutionary adaptations and gene losses.</title>
        <authorList>
            <person name="Steindorff A.S."/>
            <person name="Aguilar-Pontes M.V."/>
            <person name="Robinson A.J."/>
            <person name="Andreopoulos B."/>
            <person name="LaButti K."/>
            <person name="Kuo A."/>
            <person name="Mondo S."/>
            <person name="Riley R."/>
            <person name="Otillar R."/>
            <person name="Haridas S."/>
            <person name="Lipzen A."/>
            <person name="Grimwood J."/>
            <person name="Schmutz J."/>
            <person name="Clum A."/>
            <person name="Reid I.D."/>
            <person name="Moisan M.C."/>
            <person name="Butler G."/>
            <person name="Nguyen T.T.M."/>
            <person name="Dewar K."/>
            <person name="Conant G."/>
            <person name="Drula E."/>
            <person name="Henrissat B."/>
            <person name="Hansel C."/>
            <person name="Singer S."/>
            <person name="Hutchinson M.I."/>
            <person name="de Vries R.P."/>
            <person name="Natvig D.O."/>
            <person name="Powell A.J."/>
            <person name="Tsang A."/>
            <person name="Grigoriev I.V."/>
        </authorList>
    </citation>
    <scope>NUCLEOTIDE SEQUENCE [LARGE SCALE GENOMIC DNA]</scope>
    <source>
        <strain evidence="2 3">CBS 494.80</strain>
    </source>
</reference>
<feature type="compositionally biased region" description="Low complexity" evidence="1">
    <location>
        <begin position="364"/>
        <end position="377"/>
    </location>
</feature>
<comment type="caution">
    <text evidence="2">The sequence shown here is derived from an EMBL/GenBank/DDBJ whole genome shotgun (WGS) entry which is preliminary data.</text>
</comment>
<feature type="compositionally biased region" description="Pro residues" evidence="1">
    <location>
        <begin position="24"/>
        <end position="44"/>
    </location>
</feature>
<accession>A0ABR4C592</accession>
<feature type="compositionally biased region" description="Polar residues" evidence="1">
    <location>
        <begin position="244"/>
        <end position="272"/>
    </location>
</feature>
<dbReference type="Proteomes" id="UP001595075">
    <property type="component" value="Unassembled WGS sequence"/>
</dbReference>
<feature type="compositionally biased region" description="Basic and acidic residues" evidence="1">
    <location>
        <begin position="274"/>
        <end position="289"/>
    </location>
</feature>
<dbReference type="SUPFAM" id="SSF57850">
    <property type="entry name" value="RING/U-box"/>
    <property type="match status" value="1"/>
</dbReference>
<feature type="compositionally biased region" description="Polar residues" evidence="1">
    <location>
        <begin position="311"/>
        <end position="337"/>
    </location>
</feature>
<feature type="region of interest" description="Disordered" evidence="1">
    <location>
        <begin position="235"/>
        <end position="377"/>
    </location>
</feature>
<proteinExistence type="predicted"/>
<name>A0ABR4C592_9HELO</name>
<dbReference type="EMBL" id="JAZHXI010000013">
    <property type="protein sequence ID" value="KAL2064842.1"/>
    <property type="molecule type" value="Genomic_DNA"/>
</dbReference>
<organism evidence="2 3">
    <name type="scientific">Oculimacula yallundae</name>
    <dbReference type="NCBI Taxonomy" id="86028"/>
    <lineage>
        <taxon>Eukaryota</taxon>
        <taxon>Fungi</taxon>
        <taxon>Dikarya</taxon>
        <taxon>Ascomycota</taxon>
        <taxon>Pezizomycotina</taxon>
        <taxon>Leotiomycetes</taxon>
        <taxon>Helotiales</taxon>
        <taxon>Ploettnerulaceae</taxon>
        <taxon>Oculimacula</taxon>
    </lineage>
</organism>
<feature type="compositionally biased region" description="Low complexity" evidence="1">
    <location>
        <begin position="347"/>
        <end position="358"/>
    </location>
</feature>
<evidence type="ECO:0000313" key="3">
    <source>
        <dbReference type="Proteomes" id="UP001595075"/>
    </source>
</evidence>
<feature type="region of interest" description="Disordered" evidence="1">
    <location>
        <begin position="160"/>
        <end position="182"/>
    </location>
</feature>
<evidence type="ECO:0000256" key="1">
    <source>
        <dbReference type="SAM" id="MobiDB-lite"/>
    </source>
</evidence>
<gene>
    <name evidence="2" type="ORF">VTL71DRAFT_3982</name>
</gene>
<feature type="region of interest" description="Disordered" evidence="1">
    <location>
        <begin position="1"/>
        <end position="47"/>
    </location>
</feature>
<protein>
    <submittedName>
        <fullName evidence="2">Uncharacterized protein</fullName>
    </submittedName>
</protein>
<evidence type="ECO:0000313" key="2">
    <source>
        <dbReference type="EMBL" id="KAL2064842.1"/>
    </source>
</evidence>
<feature type="compositionally biased region" description="Polar residues" evidence="1">
    <location>
        <begin position="290"/>
        <end position="303"/>
    </location>
</feature>
<sequence length="450" mass="49947">MSYSSQKTQRSKSPNSTSNRTPVPIHPTTPPAPFLTGTLPPPPSNLQKQIHNKWLPTYVHSAQCDGCHTKKHAVLHRCLSCTLQFCKKCMMKAREKGSGHEYVEEGEEGGLDWDVGRRPRVFRDHGRRKLEGIGIGGRAGVGSGVKGFGGGSIETVMSGEEKYRRQSNKHLLGGPKSASEYGRGQADLLEGNDDELESDDDFYIPVIKRRRWNEYSSTQTSIASLRGGEHQFNYQKSDGDRSSSDYNFDQPSTASISRYRPNGTSAQPSTASLRFHDHALNDKKCDGSRHTSTLNFNQASSASVGRRPINGRQSIAYKQQNQHRQSTSIASAASSRPKQAYSHHQEPFSSRSPSNHPSSPHPHQPSSTHLTPSTTFSSAVSAVLHSQKEEHMYTESLHHRRAEFEEYCRQAWMSDPVLCQLREQGRAEKARELFGAAKEMLGFARGLSGA</sequence>